<evidence type="ECO:0000313" key="11">
    <source>
        <dbReference type="Proteomes" id="UP001217500"/>
    </source>
</evidence>
<comment type="function">
    <text evidence="9">Essential subunit of the Sec protein translocation channel SecYEG. Clamps together the 2 halves of SecY. May contact the channel plug during translocation.</text>
</comment>
<evidence type="ECO:0000256" key="5">
    <source>
        <dbReference type="ARBA" id="ARBA00022927"/>
    </source>
</evidence>
<dbReference type="RefSeq" id="WP_289505467.1">
    <property type="nucleotide sequence ID" value="NZ_CP116805.1"/>
</dbReference>
<evidence type="ECO:0000256" key="7">
    <source>
        <dbReference type="ARBA" id="ARBA00023010"/>
    </source>
</evidence>
<dbReference type="InterPro" id="IPR005807">
    <property type="entry name" value="SecE_bac"/>
</dbReference>
<dbReference type="Gene3D" id="1.20.5.1030">
    <property type="entry name" value="Preprotein translocase secy subunit"/>
    <property type="match status" value="1"/>
</dbReference>
<dbReference type="Proteomes" id="UP001217500">
    <property type="component" value="Chromosome"/>
</dbReference>
<keyword evidence="6 9" id="KW-1133">Transmembrane helix</keyword>
<dbReference type="GO" id="GO:0005886">
    <property type="term" value="C:plasma membrane"/>
    <property type="evidence" value="ECO:0007669"/>
    <property type="project" value="UniProtKB-SubCell"/>
</dbReference>
<dbReference type="InterPro" id="IPR001901">
    <property type="entry name" value="Translocase_SecE/Sec61-g"/>
</dbReference>
<keyword evidence="4 9" id="KW-0812">Transmembrane</keyword>
<keyword evidence="8 9" id="KW-0472">Membrane</keyword>
<evidence type="ECO:0000256" key="3">
    <source>
        <dbReference type="ARBA" id="ARBA00022475"/>
    </source>
</evidence>
<dbReference type="GO" id="GO:0009306">
    <property type="term" value="P:protein secretion"/>
    <property type="evidence" value="ECO:0007669"/>
    <property type="project" value="UniProtKB-UniRule"/>
</dbReference>
<dbReference type="GO" id="GO:0043952">
    <property type="term" value="P:protein transport by the Sec complex"/>
    <property type="evidence" value="ECO:0007669"/>
    <property type="project" value="UniProtKB-UniRule"/>
</dbReference>
<accession>A0AAF0BMJ5</accession>
<comment type="subcellular location">
    <subcellularLocation>
        <location evidence="9">Cell membrane</location>
        <topology evidence="9">Single-pass membrane protein</topology>
    </subcellularLocation>
    <subcellularLocation>
        <location evidence="1">Membrane</location>
    </subcellularLocation>
</comment>
<reference evidence="10" key="1">
    <citation type="submission" date="2023-01" db="EMBL/GenBank/DDBJ databases">
        <title>The genome sequence of Kordiimonadaceae bacterium 6D33.</title>
        <authorList>
            <person name="Liu Y."/>
        </authorList>
    </citation>
    <scope>NUCLEOTIDE SEQUENCE</scope>
    <source>
        <strain evidence="10">6D33</strain>
    </source>
</reference>
<keyword evidence="2 9" id="KW-0813">Transport</keyword>
<comment type="subunit">
    <text evidence="9">Component of the Sec protein translocase complex. Heterotrimer consisting of SecY, SecE and SecG subunits. The heterotrimers can form oligomers, although 1 heterotrimer is thought to be able to translocate proteins. Interacts with the ribosome. Interacts with SecDF, and other proteins may be involved. Interacts with SecA.</text>
</comment>
<keyword evidence="7 9" id="KW-0811">Translocation</keyword>
<feature type="transmembrane region" description="Helical" evidence="9">
    <location>
        <begin position="33"/>
        <end position="53"/>
    </location>
</feature>
<sequence length="65" mass="7187">MTKTTPGEFVRQVRQEGAKVTWPTPRETTVTSVMVFIMVVVMAIFFLGVDFILNAGVQWILGLGA</sequence>
<evidence type="ECO:0000256" key="6">
    <source>
        <dbReference type="ARBA" id="ARBA00022989"/>
    </source>
</evidence>
<proteinExistence type="inferred from homology"/>
<dbReference type="KEGG" id="gso:PH603_07600"/>
<gene>
    <name evidence="9 10" type="primary">secE</name>
    <name evidence="10" type="ORF">PH603_07600</name>
</gene>
<dbReference type="InterPro" id="IPR038379">
    <property type="entry name" value="SecE_sf"/>
</dbReference>
<keyword evidence="3 9" id="KW-1003">Cell membrane</keyword>
<evidence type="ECO:0000256" key="1">
    <source>
        <dbReference type="ARBA" id="ARBA00004370"/>
    </source>
</evidence>
<evidence type="ECO:0000256" key="9">
    <source>
        <dbReference type="HAMAP-Rule" id="MF_00422"/>
    </source>
</evidence>
<keyword evidence="5 9" id="KW-0653">Protein transport</keyword>
<dbReference type="HAMAP" id="MF_00422">
    <property type="entry name" value="SecE"/>
    <property type="match status" value="1"/>
</dbReference>
<evidence type="ECO:0000256" key="4">
    <source>
        <dbReference type="ARBA" id="ARBA00022692"/>
    </source>
</evidence>
<dbReference type="NCBIfam" id="TIGR00964">
    <property type="entry name" value="secE_bact"/>
    <property type="match status" value="1"/>
</dbReference>
<name>A0AAF0BMJ5_9PROT</name>
<dbReference type="GO" id="GO:0008320">
    <property type="term" value="F:protein transmembrane transporter activity"/>
    <property type="evidence" value="ECO:0007669"/>
    <property type="project" value="UniProtKB-UniRule"/>
</dbReference>
<evidence type="ECO:0000256" key="8">
    <source>
        <dbReference type="ARBA" id="ARBA00023136"/>
    </source>
</evidence>
<dbReference type="PANTHER" id="PTHR33910">
    <property type="entry name" value="PROTEIN TRANSLOCASE SUBUNIT SECE"/>
    <property type="match status" value="1"/>
</dbReference>
<dbReference type="PANTHER" id="PTHR33910:SF1">
    <property type="entry name" value="PROTEIN TRANSLOCASE SUBUNIT SECE"/>
    <property type="match status" value="1"/>
</dbReference>
<evidence type="ECO:0000256" key="2">
    <source>
        <dbReference type="ARBA" id="ARBA00022448"/>
    </source>
</evidence>
<protein>
    <recommendedName>
        <fullName evidence="9">Protein translocase subunit SecE</fullName>
    </recommendedName>
</protein>
<comment type="similarity">
    <text evidence="9">Belongs to the SecE/SEC61-gamma family.</text>
</comment>
<dbReference type="Pfam" id="PF00584">
    <property type="entry name" value="SecE"/>
    <property type="match status" value="1"/>
</dbReference>
<evidence type="ECO:0000313" key="10">
    <source>
        <dbReference type="EMBL" id="WCL55622.1"/>
    </source>
</evidence>
<organism evidence="10 11">
    <name type="scientific">Gimibacter soli</name>
    <dbReference type="NCBI Taxonomy" id="3024400"/>
    <lineage>
        <taxon>Bacteria</taxon>
        <taxon>Pseudomonadati</taxon>
        <taxon>Pseudomonadota</taxon>
        <taxon>Alphaproteobacteria</taxon>
        <taxon>Kordiimonadales</taxon>
        <taxon>Temperatibacteraceae</taxon>
        <taxon>Gimibacter</taxon>
    </lineage>
</organism>
<dbReference type="EMBL" id="CP116805">
    <property type="protein sequence ID" value="WCL55622.1"/>
    <property type="molecule type" value="Genomic_DNA"/>
</dbReference>
<dbReference type="GO" id="GO:0006605">
    <property type="term" value="P:protein targeting"/>
    <property type="evidence" value="ECO:0007669"/>
    <property type="project" value="UniProtKB-UniRule"/>
</dbReference>
<dbReference type="AlphaFoldDB" id="A0AAF0BMJ5"/>
<keyword evidence="11" id="KW-1185">Reference proteome</keyword>
<dbReference type="GO" id="GO:0065002">
    <property type="term" value="P:intracellular protein transmembrane transport"/>
    <property type="evidence" value="ECO:0007669"/>
    <property type="project" value="UniProtKB-UniRule"/>
</dbReference>